<dbReference type="OrthoDB" id="9768714at2"/>
<dbReference type="InterPro" id="IPR013131">
    <property type="entry name" value="Mannitol_DH_N"/>
</dbReference>
<comment type="catalytic activity">
    <reaction evidence="3">
        <text>D-mannitol 1-phosphate + NAD(+) = beta-D-fructose 6-phosphate + NADH + H(+)</text>
        <dbReference type="Rhea" id="RHEA:19661"/>
        <dbReference type="ChEBI" id="CHEBI:15378"/>
        <dbReference type="ChEBI" id="CHEBI:57540"/>
        <dbReference type="ChEBI" id="CHEBI:57634"/>
        <dbReference type="ChEBI" id="CHEBI:57945"/>
        <dbReference type="ChEBI" id="CHEBI:61381"/>
        <dbReference type="EC" id="1.1.1.17"/>
    </reaction>
</comment>
<sequence>MNNIHSPSNLLQYKRENVITEYSGQDYPVKVLQIGEGNFLRGFFDWMIHECNKQGNFQGSIVVTQPRSSGKAMIEKLAQQDGLYTLLIRGLQNGEKIEHKEIISVFSRVLNPYEEWQAFLEIACSPTLEFIVSNTTEAGLSYQAYTWKEGEPIASFPGKLTAFLYKRYTHFNGDQTKGLVILPCELLDRNGDLLKQYVLQHSKDWRLPSDFMDWVERDNLFLNSLVDRIVTGYPKKESESLFVEWGYKDLLLNTAEPYHFWAIEGDPELDQKLPLKKSGLNIEWVQDLTPYQVRKVRILNGSHTFIAPLGILYGIDTVGEWMCQVETHRFLRETVEQEIIPSLEFDRKEMMNYAENVFERFMNPFVQHRLEDISLNSISKFKVRLLPTIEAFYEKNHGLPDNVVRAFAALIRFYQIEKVKQNYVGKRFNGEPYFVQEHEQTLSFICEQWSLYKKKELSLQNLIEQFLGNQLFWGKDLNQIEGLSSSIYNHLKEMI</sequence>
<dbReference type="AlphaFoldDB" id="A0A2N3LPD1"/>
<evidence type="ECO:0000256" key="2">
    <source>
        <dbReference type="ARBA" id="ARBA00023027"/>
    </source>
</evidence>
<dbReference type="InterPro" id="IPR013118">
    <property type="entry name" value="Mannitol_DH_C"/>
</dbReference>
<dbReference type="PANTHER" id="PTHR30524:SF0">
    <property type="entry name" value="ALTRONATE OXIDOREDUCTASE-RELATED"/>
    <property type="match status" value="1"/>
</dbReference>
<evidence type="ECO:0000313" key="7">
    <source>
        <dbReference type="Proteomes" id="UP000233440"/>
    </source>
</evidence>
<dbReference type="NCBIfam" id="NF002969">
    <property type="entry name" value="PRK03643.1"/>
    <property type="match status" value="1"/>
</dbReference>
<feature type="domain" description="Mannitol dehydrogenase N-terminal" evidence="4">
    <location>
        <begin position="30"/>
        <end position="276"/>
    </location>
</feature>
<dbReference type="Proteomes" id="UP000233440">
    <property type="component" value="Unassembled WGS sequence"/>
</dbReference>
<dbReference type="SUPFAM" id="SSF48179">
    <property type="entry name" value="6-phosphogluconate dehydrogenase C-terminal domain-like"/>
    <property type="match status" value="1"/>
</dbReference>
<evidence type="ECO:0000256" key="3">
    <source>
        <dbReference type="ARBA" id="ARBA00048615"/>
    </source>
</evidence>
<dbReference type="InterPro" id="IPR008927">
    <property type="entry name" value="6-PGluconate_DH-like_C_sf"/>
</dbReference>
<dbReference type="Gene3D" id="3.40.50.720">
    <property type="entry name" value="NAD(P)-binding Rossmann-like Domain"/>
    <property type="match status" value="1"/>
</dbReference>
<dbReference type="GO" id="GO:0008926">
    <property type="term" value="F:mannitol-1-phosphate 5-dehydrogenase activity"/>
    <property type="evidence" value="ECO:0007669"/>
    <property type="project" value="UniProtKB-EC"/>
</dbReference>
<reference evidence="6 7" key="1">
    <citation type="submission" date="2017-11" db="EMBL/GenBank/DDBJ databases">
        <title>Bacillus camelliae sp. nov., isolated from pu'er tea.</title>
        <authorList>
            <person name="Niu L."/>
        </authorList>
    </citation>
    <scope>NUCLEOTIDE SEQUENCE [LARGE SCALE GENOMIC DNA]</scope>
    <source>
        <strain evidence="6 7">7578-1</strain>
    </source>
</reference>
<dbReference type="Pfam" id="PF01232">
    <property type="entry name" value="Mannitol_dh"/>
    <property type="match status" value="1"/>
</dbReference>
<evidence type="ECO:0000259" key="5">
    <source>
        <dbReference type="Pfam" id="PF08125"/>
    </source>
</evidence>
<dbReference type="InterPro" id="IPR036291">
    <property type="entry name" value="NAD(P)-bd_dom_sf"/>
</dbReference>
<accession>A0A2N3LPD1</accession>
<evidence type="ECO:0000256" key="1">
    <source>
        <dbReference type="ARBA" id="ARBA00023002"/>
    </source>
</evidence>
<dbReference type="Gene3D" id="1.10.1040.10">
    <property type="entry name" value="N-(1-d-carboxylethyl)-l-norvaline Dehydrogenase, domain 2"/>
    <property type="match status" value="1"/>
</dbReference>
<dbReference type="EMBL" id="PIQO01000002">
    <property type="protein sequence ID" value="PKR86419.1"/>
    <property type="molecule type" value="Genomic_DNA"/>
</dbReference>
<evidence type="ECO:0000259" key="4">
    <source>
        <dbReference type="Pfam" id="PF01232"/>
    </source>
</evidence>
<protein>
    <submittedName>
        <fullName evidence="6">Altronate oxidoreductase</fullName>
    </submittedName>
</protein>
<gene>
    <name evidence="6" type="ORF">CWO92_04805</name>
</gene>
<dbReference type="PANTHER" id="PTHR30524">
    <property type="entry name" value="MANNITOL-1-PHOSPHATE 5-DEHYDROGENASE"/>
    <property type="match status" value="1"/>
</dbReference>
<dbReference type="RefSeq" id="WP_101353057.1">
    <property type="nucleotide sequence ID" value="NZ_PIQO01000002.1"/>
</dbReference>
<keyword evidence="1" id="KW-0560">Oxidoreductase</keyword>
<dbReference type="GO" id="GO:0019592">
    <property type="term" value="P:mannitol catabolic process"/>
    <property type="evidence" value="ECO:0007669"/>
    <property type="project" value="TreeGrafter"/>
</dbReference>
<dbReference type="InterPro" id="IPR013328">
    <property type="entry name" value="6PGD_dom2"/>
</dbReference>
<evidence type="ECO:0000313" key="6">
    <source>
        <dbReference type="EMBL" id="PKR86419.1"/>
    </source>
</evidence>
<dbReference type="Pfam" id="PF08125">
    <property type="entry name" value="Mannitol_dh_C"/>
    <property type="match status" value="1"/>
</dbReference>
<name>A0A2N3LPD1_9BACI</name>
<organism evidence="6 7">
    <name type="scientific">Heyndrickxia camelliae</name>
    <dbReference type="NCBI Taxonomy" id="1707093"/>
    <lineage>
        <taxon>Bacteria</taxon>
        <taxon>Bacillati</taxon>
        <taxon>Bacillota</taxon>
        <taxon>Bacilli</taxon>
        <taxon>Bacillales</taxon>
        <taxon>Bacillaceae</taxon>
        <taxon>Heyndrickxia</taxon>
    </lineage>
</organism>
<keyword evidence="2" id="KW-0520">NAD</keyword>
<dbReference type="SUPFAM" id="SSF51735">
    <property type="entry name" value="NAD(P)-binding Rossmann-fold domains"/>
    <property type="match status" value="1"/>
</dbReference>
<feature type="domain" description="Mannitol dehydrogenase C-terminal" evidence="5">
    <location>
        <begin position="287"/>
        <end position="494"/>
    </location>
</feature>
<dbReference type="GO" id="GO:0005829">
    <property type="term" value="C:cytosol"/>
    <property type="evidence" value="ECO:0007669"/>
    <property type="project" value="TreeGrafter"/>
</dbReference>
<proteinExistence type="predicted"/>
<comment type="caution">
    <text evidence="6">The sequence shown here is derived from an EMBL/GenBank/DDBJ whole genome shotgun (WGS) entry which is preliminary data.</text>
</comment>
<keyword evidence="7" id="KW-1185">Reference proteome</keyword>